<evidence type="ECO:0000313" key="1">
    <source>
        <dbReference type="EMBL" id="MCU9614873.1"/>
    </source>
</evidence>
<gene>
    <name evidence="1" type="ORF">OEV98_15115</name>
</gene>
<protein>
    <submittedName>
        <fullName evidence="1">Nucleoside triphosphate pyrophosphohydrolase</fullName>
    </submittedName>
</protein>
<dbReference type="Proteomes" id="UP001209318">
    <property type="component" value="Unassembled WGS sequence"/>
</dbReference>
<sequence>MPEKIYNKLVRDKIPEIIMQENNLPFTHITTEAEVKLLLLQKLVEELKEFQETPNEEELADILEVIDSIAHAYQLNMEKVLAMKADKFAKRGGFKERIILEKVMEKGE</sequence>
<evidence type="ECO:0000313" key="2">
    <source>
        <dbReference type="Proteomes" id="UP001209318"/>
    </source>
</evidence>
<comment type="caution">
    <text evidence="1">The sequence shown here is derived from an EMBL/GenBank/DDBJ whole genome shotgun (WGS) entry which is preliminary data.</text>
</comment>
<accession>A0AAE3IUK5</accession>
<keyword evidence="2" id="KW-1185">Reference proteome</keyword>
<reference evidence="1" key="1">
    <citation type="submission" date="2022-10" db="EMBL/GenBank/DDBJ databases">
        <title>Description of Fervidibacillus gen. nov. in the family Fervidibacillaceae fam. nov. with two species, Fervidibacillus albus sp. nov., and Fervidibacillus halotolerans sp. nov., isolated from tidal flat sediments.</title>
        <authorList>
            <person name="Kwon K.K."/>
            <person name="Yang S.-H."/>
        </authorList>
    </citation>
    <scope>NUCLEOTIDE SEQUENCE</scope>
    <source>
        <strain evidence="1">JCM 19140</strain>
    </source>
</reference>
<name>A0AAE3IUK5_9BACI</name>
<dbReference type="InterPro" id="IPR038735">
    <property type="entry name" value="MSMEG_1276-like_NTP-PPase_dom"/>
</dbReference>
<organism evidence="1 2">
    <name type="scientific">Perspicuibacillus lycopersici</name>
    <dbReference type="NCBI Taxonomy" id="1325689"/>
    <lineage>
        <taxon>Bacteria</taxon>
        <taxon>Bacillati</taxon>
        <taxon>Bacillota</taxon>
        <taxon>Bacilli</taxon>
        <taxon>Bacillales</taxon>
        <taxon>Bacillaceae</taxon>
        <taxon>Perspicuibacillus</taxon>
    </lineage>
</organism>
<dbReference type="RefSeq" id="WP_263074194.1">
    <property type="nucleotide sequence ID" value="NZ_JAOUSF010000005.1"/>
</dbReference>
<dbReference type="CDD" id="cd11532">
    <property type="entry name" value="NTP-PPase_COG4997"/>
    <property type="match status" value="1"/>
</dbReference>
<proteinExistence type="predicted"/>
<dbReference type="SUPFAM" id="SSF101386">
    <property type="entry name" value="all-alpha NTP pyrophosphatases"/>
    <property type="match status" value="1"/>
</dbReference>
<dbReference type="EMBL" id="JAOUSF010000005">
    <property type="protein sequence ID" value="MCU9614873.1"/>
    <property type="molecule type" value="Genomic_DNA"/>
</dbReference>
<dbReference type="AlphaFoldDB" id="A0AAE3IUK5"/>